<name>A0A8H2VU26_9HELO</name>
<dbReference type="AlphaFoldDB" id="A0A8H2VU26"/>
<keyword evidence="2" id="KW-1185">Reference proteome</keyword>
<gene>
    <name evidence="1" type="ORF">SCLTRI_LOCUS4155</name>
</gene>
<reference evidence="1" key="1">
    <citation type="submission" date="2020-10" db="EMBL/GenBank/DDBJ databases">
        <authorList>
            <person name="Kusch S."/>
        </authorList>
    </citation>
    <scope>NUCLEOTIDE SEQUENCE</scope>
    <source>
        <strain evidence="1">SwB9</strain>
    </source>
</reference>
<evidence type="ECO:0000313" key="2">
    <source>
        <dbReference type="Proteomes" id="UP000624404"/>
    </source>
</evidence>
<sequence length="144" mass="16761">MSIVSVAPRRRRGEQVQLRVFSGIFGPETQLLDMGSRMVPANLVRFNMPAERALAMGLQKFDQNEQERYTAYNKAMLCYQARNRIHHWLHMGHRYENVPDEENYILLKPKNSLSFIQNLAVELQNMMYTDLMGGGGLVDPFRER</sequence>
<evidence type="ECO:0000313" key="1">
    <source>
        <dbReference type="EMBL" id="CAD6444363.1"/>
    </source>
</evidence>
<organism evidence="1 2">
    <name type="scientific">Sclerotinia trifoliorum</name>
    <dbReference type="NCBI Taxonomy" id="28548"/>
    <lineage>
        <taxon>Eukaryota</taxon>
        <taxon>Fungi</taxon>
        <taxon>Dikarya</taxon>
        <taxon>Ascomycota</taxon>
        <taxon>Pezizomycotina</taxon>
        <taxon>Leotiomycetes</taxon>
        <taxon>Helotiales</taxon>
        <taxon>Sclerotiniaceae</taxon>
        <taxon>Sclerotinia</taxon>
    </lineage>
</organism>
<comment type="caution">
    <text evidence="1">The sequence shown here is derived from an EMBL/GenBank/DDBJ whole genome shotgun (WGS) entry which is preliminary data.</text>
</comment>
<proteinExistence type="predicted"/>
<dbReference type="Proteomes" id="UP000624404">
    <property type="component" value="Unassembled WGS sequence"/>
</dbReference>
<protein>
    <submittedName>
        <fullName evidence="1">86f7b495-abc5-4ece-a82c-77fd57ba6014</fullName>
    </submittedName>
</protein>
<accession>A0A8H2VU26</accession>
<dbReference type="EMBL" id="CAJHIA010000012">
    <property type="protein sequence ID" value="CAD6444363.1"/>
    <property type="molecule type" value="Genomic_DNA"/>
</dbReference>